<dbReference type="Pfam" id="PF08532">
    <property type="entry name" value="Glyco_hydro_42M"/>
    <property type="match status" value="1"/>
</dbReference>
<keyword evidence="5 8" id="KW-0378">Hydrolase</keyword>
<keyword evidence="6" id="KW-0862">Zinc</keyword>
<feature type="domain" description="Beta-galactosidase trimerisation" evidence="10">
    <location>
        <begin position="412"/>
        <end position="617"/>
    </location>
</feature>
<evidence type="ECO:0000313" key="12">
    <source>
        <dbReference type="EMBL" id="MFC5532037.1"/>
    </source>
</evidence>
<dbReference type="PIRSF" id="PIRSF001084">
    <property type="entry name" value="B-galactosidase"/>
    <property type="match status" value="1"/>
</dbReference>
<evidence type="ECO:0000256" key="7">
    <source>
        <dbReference type="ARBA" id="ARBA00023295"/>
    </source>
</evidence>
<evidence type="ECO:0000256" key="6">
    <source>
        <dbReference type="ARBA" id="ARBA00022833"/>
    </source>
</evidence>
<dbReference type="PANTHER" id="PTHR36447:SF2">
    <property type="entry name" value="BETA-GALACTOSIDASE YESZ"/>
    <property type="match status" value="1"/>
</dbReference>
<dbReference type="InterPro" id="IPR003476">
    <property type="entry name" value="Glyco_hydro_42"/>
</dbReference>
<evidence type="ECO:0000256" key="2">
    <source>
        <dbReference type="ARBA" id="ARBA00005940"/>
    </source>
</evidence>
<evidence type="ECO:0000256" key="5">
    <source>
        <dbReference type="ARBA" id="ARBA00022801"/>
    </source>
</evidence>
<dbReference type="EC" id="3.2.1.23" evidence="3 8"/>
<protein>
    <recommendedName>
        <fullName evidence="3 8">Beta-galactosidase</fullName>
        <shortName evidence="8">Beta-gal</shortName>
        <ecNumber evidence="3 8">3.2.1.23</ecNumber>
    </recommendedName>
</protein>
<comment type="catalytic activity">
    <reaction evidence="1 8">
        <text>Hydrolysis of terminal non-reducing beta-D-galactose residues in beta-D-galactosides.</text>
        <dbReference type="EC" id="3.2.1.23"/>
    </reaction>
</comment>
<dbReference type="InterPro" id="IPR013780">
    <property type="entry name" value="Glyco_hydro_b"/>
</dbReference>
<reference evidence="13" key="1">
    <citation type="journal article" date="2019" name="Int. J. Syst. Evol. Microbiol.">
        <title>The Global Catalogue of Microorganisms (GCM) 10K type strain sequencing project: providing services to taxonomists for standard genome sequencing and annotation.</title>
        <authorList>
            <consortium name="The Broad Institute Genomics Platform"/>
            <consortium name="The Broad Institute Genome Sequencing Center for Infectious Disease"/>
            <person name="Wu L."/>
            <person name="Ma J."/>
        </authorList>
    </citation>
    <scope>NUCLEOTIDE SEQUENCE [LARGE SCALE GENOMIC DNA]</scope>
    <source>
        <strain evidence="13">CGMCC 1.18578</strain>
    </source>
</reference>
<gene>
    <name evidence="12" type="ORF">ACFPQ4_21685</name>
</gene>
<evidence type="ECO:0000256" key="4">
    <source>
        <dbReference type="ARBA" id="ARBA00022723"/>
    </source>
</evidence>
<dbReference type="InterPro" id="IPR029062">
    <property type="entry name" value="Class_I_gatase-like"/>
</dbReference>
<dbReference type="Gene3D" id="3.20.20.80">
    <property type="entry name" value="Glycosidases"/>
    <property type="match status" value="1"/>
</dbReference>
<dbReference type="InterPro" id="IPR013529">
    <property type="entry name" value="Glyco_hydro_42_N"/>
</dbReference>
<dbReference type="EMBL" id="JBHSNC010000057">
    <property type="protein sequence ID" value="MFC5532037.1"/>
    <property type="molecule type" value="Genomic_DNA"/>
</dbReference>
<evidence type="ECO:0000259" key="9">
    <source>
        <dbReference type="Pfam" id="PF02449"/>
    </source>
</evidence>
<comment type="similarity">
    <text evidence="2 8">Belongs to the glycosyl hydrolase 42 family.</text>
</comment>
<dbReference type="InterPro" id="IPR013738">
    <property type="entry name" value="Beta_galactosidase_Trimer"/>
</dbReference>
<dbReference type="InterPro" id="IPR017853">
    <property type="entry name" value="GH"/>
</dbReference>
<dbReference type="InterPro" id="IPR013739">
    <property type="entry name" value="Beta_galactosidase_C"/>
</dbReference>
<evidence type="ECO:0000259" key="10">
    <source>
        <dbReference type="Pfam" id="PF08532"/>
    </source>
</evidence>
<proteinExistence type="inferred from homology"/>
<keyword evidence="4" id="KW-0479">Metal-binding</keyword>
<feature type="domain" description="Beta-galactosidase C-terminal" evidence="11">
    <location>
        <begin position="633"/>
        <end position="686"/>
    </location>
</feature>
<keyword evidence="13" id="KW-1185">Reference proteome</keyword>
<dbReference type="PANTHER" id="PTHR36447">
    <property type="entry name" value="BETA-GALACTOSIDASE GANA"/>
    <property type="match status" value="1"/>
</dbReference>
<dbReference type="SUPFAM" id="SSF51445">
    <property type="entry name" value="(Trans)glycosidases"/>
    <property type="match status" value="1"/>
</dbReference>
<evidence type="ECO:0000313" key="13">
    <source>
        <dbReference type="Proteomes" id="UP001596108"/>
    </source>
</evidence>
<dbReference type="SUPFAM" id="SSF52317">
    <property type="entry name" value="Class I glutamine amidotransferase-like"/>
    <property type="match status" value="1"/>
</dbReference>
<dbReference type="GO" id="GO:0004565">
    <property type="term" value="F:beta-galactosidase activity"/>
    <property type="evidence" value="ECO:0007669"/>
    <property type="project" value="UniProtKB-EC"/>
</dbReference>
<evidence type="ECO:0000256" key="3">
    <source>
        <dbReference type="ARBA" id="ARBA00012756"/>
    </source>
</evidence>
<dbReference type="Gene3D" id="2.60.40.1180">
    <property type="entry name" value="Golgi alpha-mannosidase II"/>
    <property type="match status" value="1"/>
</dbReference>
<dbReference type="Proteomes" id="UP001596108">
    <property type="component" value="Unassembled WGS sequence"/>
</dbReference>
<evidence type="ECO:0000256" key="8">
    <source>
        <dbReference type="PIRNR" id="PIRNR001084"/>
    </source>
</evidence>
<dbReference type="CDD" id="cd03143">
    <property type="entry name" value="A4_beta-galactosidase_middle_domain"/>
    <property type="match status" value="1"/>
</dbReference>
<keyword evidence="7 8" id="KW-0326">Glycosidase</keyword>
<dbReference type="Pfam" id="PF02449">
    <property type="entry name" value="Glyco_hydro_42"/>
    <property type="match status" value="1"/>
</dbReference>
<comment type="caution">
    <text evidence="12">The sequence shown here is derived from an EMBL/GenBank/DDBJ whole genome shotgun (WGS) entry which is preliminary data.</text>
</comment>
<name>A0ABW0R857_9BACL</name>
<evidence type="ECO:0000259" key="11">
    <source>
        <dbReference type="Pfam" id="PF08533"/>
    </source>
</evidence>
<sequence>MKVHKSYGGEHFLYGVCYFPEHWEQSMWDDDFRRIKEMGMNVVRMGEGAWNVWEPEEGRYSFELFDQAIALCVKHDLKVILGTPTYTPPAWLTEKYPEVLRVNFEGDAMTHGSRRHYNYTSPVYVDLCRKIVTQMAEHYKDHPSVIGWQIDNEFNCHMDVSFAESDHVAFREWCQLKYGSLDELNRAWGTAFWAQTYTDWGQVYLPRPTATYHNPSLLLDFYRFTSDTVVDFARVQYDILKAAAPHQFITHNGLFSNLDNEKLTREALDFMSYDSYPAFALKRKDRPKHFRDRGMGLSLGRVRGHSEKFLILEQQAGPGGQVGGVLSGPEDYLLMTPKPGQMRLWAWQSIANGADGVLFFRWRTVPYGSETLWHGLNHYGNQPNWRLDEAKRLGEEIATVKELLLNSRVKATAAQLYDYDNESHWKIERFTAWEGWSSVESIYQALNERHVTVDQLSYQHLSETDELVRKYAVMFYSNAQLLNEEDVRLLRAYVEQGGTLVFGPRSGYKDRDNQAYMQAFPGVIKELAGVEITDFTMVDSDEPSMMSFTGEETEWPAPAFNEIVEPRQGNAEVLARYTKDYYAGKPAIVRVPVGQGAVVYCGAYFTPDNTSALLDRLGIVDPIAAWAEVPLEVEVVAREADGKELYFFFNYSASAMSVTFKETVSDCLSGRELMGAAEIEPYGVKLIARKP</sequence>
<dbReference type="Gene3D" id="3.40.50.880">
    <property type="match status" value="1"/>
</dbReference>
<organism evidence="12 13">
    <name type="scientific">Cohnella yongneupensis</name>
    <dbReference type="NCBI Taxonomy" id="425006"/>
    <lineage>
        <taxon>Bacteria</taxon>
        <taxon>Bacillati</taxon>
        <taxon>Bacillota</taxon>
        <taxon>Bacilli</taxon>
        <taxon>Bacillales</taxon>
        <taxon>Paenibacillaceae</taxon>
        <taxon>Cohnella</taxon>
    </lineage>
</organism>
<dbReference type="Pfam" id="PF08533">
    <property type="entry name" value="Glyco_hydro_42C"/>
    <property type="match status" value="1"/>
</dbReference>
<feature type="domain" description="Glycoside hydrolase family 42 N-terminal" evidence="9">
    <location>
        <begin position="17"/>
        <end position="399"/>
    </location>
</feature>
<dbReference type="RefSeq" id="WP_378114009.1">
    <property type="nucleotide sequence ID" value="NZ_JBHSNC010000057.1"/>
</dbReference>
<accession>A0ABW0R857</accession>
<evidence type="ECO:0000256" key="1">
    <source>
        <dbReference type="ARBA" id="ARBA00001412"/>
    </source>
</evidence>